<comment type="subcellular location">
    <subcellularLocation>
        <location evidence="1">Cell membrane</location>
        <topology evidence="1">Single-pass membrane protein</topology>
    </subcellularLocation>
    <subcellularLocation>
        <location evidence="7">Cell membrane</location>
        <topology evidence="7">Single-pass type II membrane protein</topology>
    </subcellularLocation>
</comment>
<organism evidence="8 9">
    <name type="scientific">Algimonas arctica</name>
    <dbReference type="NCBI Taxonomy" id="1479486"/>
    <lineage>
        <taxon>Bacteria</taxon>
        <taxon>Pseudomonadati</taxon>
        <taxon>Pseudomonadota</taxon>
        <taxon>Alphaproteobacteria</taxon>
        <taxon>Maricaulales</taxon>
        <taxon>Robiginitomaculaceae</taxon>
        <taxon>Algimonas</taxon>
    </lineage>
</organism>
<keyword evidence="9" id="KW-1185">Reference proteome</keyword>
<gene>
    <name evidence="8" type="ORF">GCM10009069_02620</name>
</gene>
<evidence type="ECO:0000313" key="8">
    <source>
        <dbReference type="EMBL" id="GHA82869.1"/>
    </source>
</evidence>
<dbReference type="GO" id="GO:0015031">
    <property type="term" value="P:protein transport"/>
    <property type="evidence" value="ECO:0007669"/>
    <property type="project" value="UniProtKB-KW"/>
</dbReference>
<evidence type="ECO:0000313" key="9">
    <source>
        <dbReference type="Proteomes" id="UP000634004"/>
    </source>
</evidence>
<dbReference type="GO" id="GO:0005886">
    <property type="term" value="C:plasma membrane"/>
    <property type="evidence" value="ECO:0007669"/>
    <property type="project" value="UniProtKB-SubCell"/>
</dbReference>
<evidence type="ECO:0000256" key="5">
    <source>
        <dbReference type="ARBA" id="ARBA00022989"/>
    </source>
</evidence>
<reference evidence="8" key="1">
    <citation type="journal article" date="2014" name="Int. J. Syst. Evol. Microbiol.">
        <title>Complete genome sequence of Corynebacterium casei LMG S-19264T (=DSM 44701T), isolated from a smear-ripened cheese.</title>
        <authorList>
            <consortium name="US DOE Joint Genome Institute (JGI-PGF)"/>
            <person name="Walter F."/>
            <person name="Albersmeier A."/>
            <person name="Kalinowski J."/>
            <person name="Ruckert C."/>
        </authorList>
    </citation>
    <scope>NUCLEOTIDE SEQUENCE</scope>
    <source>
        <strain evidence="8">KCTC 32513</strain>
    </source>
</reference>
<evidence type="ECO:0008006" key="10">
    <source>
        <dbReference type="Google" id="ProtNLM"/>
    </source>
</evidence>
<dbReference type="GO" id="GO:0022857">
    <property type="term" value="F:transmembrane transporter activity"/>
    <property type="evidence" value="ECO:0007669"/>
    <property type="project" value="InterPro"/>
</dbReference>
<evidence type="ECO:0000256" key="1">
    <source>
        <dbReference type="ARBA" id="ARBA00004162"/>
    </source>
</evidence>
<dbReference type="AlphaFoldDB" id="A0A8J3CPI3"/>
<comment type="caution">
    <text evidence="8">The sequence shown here is derived from an EMBL/GenBank/DDBJ whole genome shotgun (WGS) entry which is preliminary data.</text>
</comment>
<dbReference type="PANTHER" id="PTHR30558">
    <property type="entry name" value="EXBD MEMBRANE COMPONENT OF PMF-DRIVEN MACROMOLECULE IMPORT SYSTEM"/>
    <property type="match status" value="1"/>
</dbReference>
<protein>
    <recommendedName>
        <fullName evidence="10">Biopolymer transporter ExbD</fullName>
    </recommendedName>
</protein>
<name>A0A8J3CPI3_9PROT</name>
<comment type="similarity">
    <text evidence="2 7">Belongs to the ExbD/TolR family.</text>
</comment>
<dbReference type="EMBL" id="BMZH01000001">
    <property type="protein sequence ID" value="GHA82869.1"/>
    <property type="molecule type" value="Genomic_DNA"/>
</dbReference>
<keyword evidence="4 7" id="KW-0812">Transmembrane</keyword>
<keyword evidence="7" id="KW-0653">Protein transport</keyword>
<evidence type="ECO:0000256" key="2">
    <source>
        <dbReference type="ARBA" id="ARBA00005811"/>
    </source>
</evidence>
<reference evidence="8" key="2">
    <citation type="submission" date="2020-09" db="EMBL/GenBank/DDBJ databases">
        <authorList>
            <person name="Sun Q."/>
            <person name="Kim S."/>
        </authorList>
    </citation>
    <scope>NUCLEOTIDE SEQUENCE</scope>
    <source>
        <strain evidence="8">KCTC 32513</strain>
    </source>
</reference>
<evidence type="ECO:0000256" key="6">
    <source>
        <dbReference type="ARBA" id="ARBA00023136"/>
    </source>
</evidence>
<proteinExistence type="inferred from homology"/>
<accession>A0A8J3CPI3</accession>
<sequence>MLDLVFILLIFFIVSAVFLDESGIAFAETPDTNASPSPLPTILVHLDTVDAAFIEGERVSLPSIPARIQALRAHAPDAVVSVQAQAKTSVSAVVFVKDRMDAAQIPVTIKIEP</sequence>
<keyword evidence="3" id="KW-1003">Cell membrane</keyword>
<evidence type="ECO:0000256" key="7">
    <source>
        <dbReference type="RuleBase" id="RU003879"/>
    </source>
</evidence>
<evidence type="ECO:0000256" key="4">
    <source>
        <dbReference type="ARBA" id="ARBA00022692"/>
    </source>
</evidence>
<keyword evidence="7" id="KW-0813">Transport</keyword>
<keyword evidence="6" id="KW-0472">Membrane</keyword>
<dbReference type="InterPro" id="IPR003400">
    <property type="entry name" value="ExbD"/>
</dbReference>
<dbReference type="Pfam" id="PF02472">
    <property type="entry name" value="ExbD"/>
    <property type="match status" value="1"/>
</dbReference>
<dbReference type="PANTHER" id="PTHR30558:SF13">
    <property type="entry name" value="BIOPOLYMER TRANSPORT PROTEIN EXBD2"/>
    <property type="match status" value="1"/>
</dbReference>
<keyword evidence="5" id="KW-1133">Transmembrane helix</keyword>
<dbReference type="Proteomes" id="UP000634004">
    <property type="component" value="Unassembled WGS sequence"/>
</dbReference>
<evidence type="ECO:0000256" key="3">
    <source>
        <dbReference type="ARBA" id="ARBA00022475"/>
    </source>
</evidence>